<sequence>MKMNRRNALALGATSLSAPLLVTLPTPVAAKTYGPTDGTEIFPGVRLITLGTRDSHIKGYKSIAMEDVVYQPKGTSPLGDVMADDMVCTITEGELQVTTGDMEFTAKEGDVWSCGKGSTKEAATNNGTVVAVMRVINLKAA</sequence>
<feature type="chain" id="PRO_5034245985" evidence="1">
    <location>
        <begin position="31"/>
        <end position="141"/>
    </location>
</feature>
<evidence type="ECO:0000313" key="2">
    <source>
        <dbReference type="EMBL" id="MBB6470408.1"/>
    </source>
</evidence>
<dbReference type="Proteomes" id="UP000532373">
    <property type="component" value="Unassembled WGS sequence"/>
</dbReference>
<reference evidence="2 3" key="1">
    <citation type="submission" date="2020-08" db="EMBL/GenBank/DDBJ databases">
        <title>Genomic Encyclopedia of Type Strains, Phase IV (KMG-IV): sequencing the most valuable type-strain genomes for metagenomic binning, comparative biology and taxonomic classification.</title>
        <authorList>
            <person name="Goeker M."/>
        </authorList>
    </citation>
    <scope>NUCLEOTIDE SEQUENCE [LARGE SCALE GENOMIC DNA]</scope>
    <source>
        <strain evidence="2 3">DSM 17454</strain>
    </source>
</reference>
<protein>
    <submittedName>
        <fullName evidence="2">Quercetin dioxygenase-like cupin family protein</fullName>
    </submittedName>
</protein>
<organism evidence="2 3">
    <name type="scientific">Aminobacter carboxidus</name>
    <dbReference type="NCBI Taxonomy" id="376165"/>
    <lineage>
        <taxon>Bacteria</taxon>
        <taxon>Pseudomonadati</taxon>
        <taxon>Pseudomonadota</taxon>
        <taxon>Alphaproteobacteria</taxon>
        <taxon>Hyphomicrobiales</taxon>
        <taxon>Phyllobacteriaceae</taxon>
        <taxon>Aminobacter</taxon>
    </lineage>
</organism>
<comment type="caution">
    <text evidence="2">The sequence shown here is derived from an EMBL/GenBank/DDBJ whole genome shotgun (WGS) entry which is preliminary data.</text>
</comment>
<dbReference type="EMBL" id="JACHGI010000029">
    <property type="protein sequence ID" value="MBB6470408.1"/>
    <property type="molecule type" value="Genomic_DNA"/>
</dbReference>
<dbReference type="InterPro" id="IPR014710">
    <property type="entry name" value="RmlC-like_jellyroll"/>
</dbReference>
<dbReference type="InterPro" id="IPR011051">
    <property type="entry name" value="RmlC_Cupin_sf"/>
</dbReference>
<keyword evidence="2" id="KW-0560">Oxidoreductase</keyword>
<name>A0A8E2BFM2_9HYPH</name>
<evidence type="ECO:0000256" key="1">
    <source>
        <dbReference type="SAM" id="SignalP"/>
    </source>
</evidence>
<dbReference type="SUPFAM" id="SSF51182">
    <property type="entry name" value="RmlC-like cupins"/>
    <property type="match status" value="1"/>
</dbReference>
<evidence type="ECO:0000313" key="3">
    <source>
        <dbReference type="Proteomes" id="UP000532373"/>
    </source>
</evidence>
<proteinExistence type="predicted"/>
<keyword evidence="1" id="KW-0732">Signal</keyword>
<keyword evidence="2" id="KW-0223">Dioxygenase</keyword>
<dbReference type="AlphaFoldDB" id="A0A8E2BFM2"/>
<dbReference type="Gene3D" id="2.60.120.10">
    <property type="entry name" value="Jelly Rolls"/>
    <property type="match status" value="1"/>
</dbReference>
<accession>A0A8E2BFM2</accession>
<dbReference type="GO" id="GO:0051213">
    <property type="term" value="F:dioxygenase activity"/>
    <property type="evidence" value="ECO:0007669"/>
    <property type="project" value="UniProtKB-KW"/>
</dbReference>
<dbReference type="RefSeq" id="WP_067955130.1">
    <property type="nucleotide sequence ID" value="NZ_JACHGI010000029.1"/>
</dbReference>
<gene>
    <name evidence="2" type="ORF">HNQ96_006306</name>
</gene>
<feature type="signal peptide" evidence="1">
    <location>
        <begin position="1"/>
        <end position="30"/>
    </location>
</feature>